<dbReference type="InterPro" id="IPR033469">
    <property type="entry name" value="CYTH-like_dom_sf"/>
</dbReference>
<dbReference type="CDD" id="cd07891">
    <property type="entry name" value="CYTH-like_CthTTM-like_1"/>
    <property type="match status" value="1"/>
</dbReference>
<dbReference type="Proteomes" id="UP000838100">
    <property type="component" value="Unassembled WGS sequence"/>
</dbReference>
<dbReference type="GO" id="GO:0050355">
    <property type="term" value="F:inorganic triphosphate phosphatase activity"/>
    <property type="evidence" value="ECO:0007669"/>
    <property type="project" value="UniProtKB-EC"/>
</dbReference>
<dbReference type="RefSeq" id="WP_237445297.1">
    <property type="nucleotide sequence ID" value="NZ_CAKLPX010000003.1"/>
</dbReference>
<evidence type="ECO:0000313" key="2">
    <source>
        <dbReference type="EMBL" id="CAH0992616.1"/>
    </source>
</evidence>
<dbReference type="InterPro" id="IPR023577">
    <property type="entry name" value="CYTH_domain"/>
</dbReference>
<evidence type="ECO:0000313" key="3">
    <source>
        <dbReference type="Proteomes" id="UP000838100"/>
    </source>
</evidence>
<accession>A0ABM9AHC1</accession>
<dbReference type="PROSITE" id="PS51707">
    <property type="entry name" value="CYTH"/>
    <property type="match status" value="1"/>
</dbReference>
<protein>
    <submittedName>
        <fullName evidence="2">Inorganic triphosphatase</fullName>
        <ecNumber evidence="2">3.6.1.25</ecNumber>
    </submittedName>
</protein>
<dbReference type="InterPro" id="IPR012042">
    <property type="entry name" value="NeuTTM/CthTTM-like"/>
</dbReference>
<proteinExistence type="predicted"/>
<dbReference type="PIRSF" id="PIRSF016487">
    <property type="entry name" value="CYTH_UCP016487"/>
    <property type="match status" value="1"/>
</dbReference>
<name>A0ABM9AHC1_9GAMM</name>
<dbReference type="SMART" id="SM01118">
    <property type="entry name" value="CYTH"/>
    <property type="match status" value="1"/>
</dbReference>
<dbReference type="EC" id="3.6.1.25" evidence="2"/>
<organism evidence="2 3">
    <name type="scientific">Sinobacterium norvegicum</name>
    <dbReference type="NCBI Taxonomy" id="1641715"/>
    <lineage>
        <taxon>Bacteria</taxon>
        <taxon>Pseudomonadati</taxon>
        <taxon>Pseudomonadota</taxon>
        <taxon>Gammaproteobacteria</taxon>
        <taxon>Cellvibrionales</taxon>
        <taxon>Spongiibacteraceae</taxon>
        <taxon>Sinobacterium</taxon>
    </lineage>
</organism>
<dbReference type="PANTHER" id="PTHR40114">
    <property type="entry name" value="SLR0698 PROTEIN"/>
    <property type="match status" value="1"/>
</dbReference>
<dbReference type="SUPFAM" id="SSF55154">
    <property type="entry name" value="CYTH-like phosphatases"/>
    <property type="match status" value="1"/>
</dbReference>
<dbReference type="Pfam" id="PF01928">
    <property type="entry name" value="CYTH"/>
    <property type="match status" value="1"/>
</dbReference>
<comment type="caution">
    <text evidence="2">The sequence shown here is derived from an EMBL/GenBank/DDBJ whole genome shotgun (WGS) entry which is preliminary data.</text>
</comment>
<evidence type="ECO:0000259" key="1">
    <source>
        <dbReference type="PROSITE" id="PS51707"/>
    </source>
</evidence>
<gene>
    <name evidence="2" type="ORF">SIN8267_02749</name>
</gene>
<reference evidence="2" key="1">
    <citation type="submission" date="2021-12" db="EMBL/GenBank/DDBJ databases">
        <authorList>
            <person name="Rodrigo-Torres L."/>
            <person name="Arahal R. D."/>
            <person name="Lucena T."/>
        </authorList>
    </citation>
    <scope>NUCLEOTIDE SEQUENCE</scope>
    <source>
        <strain evidence="2">CECT 8267</strain>
    </source>
</reference>
<keyword evidence="2" id="KW-0378">Hydrolase</keyword>
<sequence>MLEIERKYRVHNSDYKALATVTYRIVQGYLNSHPERTVRVRIKADRAFITVKGKSSESGLSRFEWEREIALAEAEQLLPLCEPGSIEKIRYIVPFLDQEFEVDEFLADNKGLVVAELELKSEQQQVELPAWVAKEVTGDVRYYNSSLMKQPYKQWLDQ</sequence>
<dbReference type="PANTHER" id="PTHR40114:SF1">
    <property type="entry name" value="SLR0698 PROTEIN"/>
    <property type="match status" value="1"/>
</dbReference>
<dbReference type="Gene3D" id="2.40.320.10">
    <property type="entry name" value="Hypothetical Protein Pfu-838710-001"/>
    <property type="match status" value="1"/>
</dbReference>
<feature type="domain" description="CYTH" evidence="1">
    <location>
        <begin position="1"/>
        <end position="149"/>
    </location>
</feature>
<keyword evidence="3" id="KW-1185">Reference proteome</keyword>
<dbReference type="EMBL" id="CAKLPX010000003">
    <property type="protein sequence ID" value="CAH0992616.1"/>
    <property type="molecule type" value="Genomic_DNA"/>
</dbReference>